<reference evidence="2 3" key="1">
    <citation type="journal article" date="2017" name="Genome Announc.">
        <title>Genome sequence of the saprophytic ascomycete Epicoccum nigrum ICMP 19927 strain isolated from New Zealand.</title>
        <authorList>
            <person name="Fokin M."/>
            <person name="Fleetwood D."/>
            <person name="Weir B.S."/>
            <person name="Villas-Boas S.G."/>
        </authorList>
    </citation>
    <scope>NUCLEOTIDE SEQUENCE [LARGE SCALE GENOMIC DNA]</scope>
    <source>
        <strain evidence="2 3">ICMP 19927</strain>
    </source>
</reference>
<name>A0A1Y2LYD7_EPING</name>
<dbReference type="EMBL" id="KZ107845">
    <property type="protein sequence ID" value="OSS48934.1"/>
    <property type="molecule type" value="Genomic_DNA"/>
</dbReference>
<evidence type="ECO:0000256" key="1">
    <source>
        <dbReference type="SAM" id="MobiDB-lite"/>
    </source>
</evidence>
<organism evidence="2 3">
    <name type="scientific">Epicoccum nigrum</name>
    <name type="common">Soil fungus</name>
    <name type="synonym">Epicoccum purpurascens</name>
    <dbReference type="NCBI Taxonomy" id="105696"/>
    <lineage>
        <taxon>Eukaryota</taxon>
        <taxon>Fungi</taxon>
        <taxon>Dikarya</taxon>
        <taxon>Ascomycota</taxon>
        <taxon>Pezizomycotina</taxon>
        <taxon>Dothideomycetes</taxon>
        <taxon>Pleosporomycetidae</taxon>
        <taxon>Pleosporales</taxon>
        <taxon>Pleosporineae</taxon>
        <taxon>Didymellaceae</taxon>
        <taxon>Epicoccum</taxon>
    </lineage>
</organism>
<gene>
    <name evidence="2" type="ORF">B5807_06800</name>
</gene>
<accession>A0A1Y2LYD7</accession>
<feature type="compositionally biased region" description="Polar residues" evidence="1">
    <location>
        <begin position="66"/>
        <end position="81"/>
    </location>
</feature>
<evidence type="ECO:0000313" key="2">
    <source>
        <dbReference type="EMBL" id="OSS48934.1"/>
    </source>
</evidence>
<evidence type="ECO:0000313" key="3">
    <source>
        <dbReference type="Proteomes" id="UP000193240"/>
    </source>
</evidence>
<dbReference type="AlphaFoldDB" id="A0A1Y2LYD7"/>
<feature type="region of interest" description="Disordered" evidence="1">
    <location>
        <begin position="66"/>
        <end position="108"/>
    </location>
</feature>
<keyword evidence="3" id="KW-1185">Reference proteome</keyword>
<dbReference type="InParanoid" id="A0A1Y2LYD7"/>
<protein>
    <submittedName>
        <fullName evidence="2">Uncharacterized protein</fullName>
    </submittedName>
</protein>
<dbReference type="Proteomes" id="UP000193240">
    <property type="component" value="Unassembled WGS sequence"/>
</dbReference>
<sequence length="212" mass="23166">MDSDFDIVDGVWRTAPTCCPPPRLIKNNPIPPEAFAMPPWNIRPPSLRSTGDEQTHVEPEIVANTISSDNNPARSSQSTHQEPPLVFENDDVSGPNDNPGPFPPQYPDLTTPAIFIPDDVPNINPIKQEVSDGPEQGVNDGPVHDALVAAGYQFIRKGGVVEDPTLDHEEWPYNSENGYTGPDQTAYDRKVANVHIATGPKIQETGHTYGLE</sequence>
<proteinExistence type="predicted"/>